<keyword evidence="3" id="KW-0378">Hydrolase</keyword>
<dbReference type="Gene3D" id="3.40.50.1820">
    <property type="entry name" value="alpha/beta hydrolase"/>
    <property type="match status" value="1"/>
</dbReference>
<evidence type="ECO:0000313" key="8">
    <source>
        <dbReference type="EMBL" id="RWA06839.1"/>
    </source>
</evidence>
<evidence type="ECO:0000256" key="3">
    <source>
        <dbReference type="ARBA" id="ARBA00022801"/>
    </source>
</evidence>
<dbReference type="Pfam" id="PF12697">
    <property type="entry name" value="Abhydrolase_6"/>
    <property type="match status" value="1"/>
</dbReference>
<keyword evidence="9" id="KW-1185">Reference proteome</keyword>
<evidence type="ECO:0000256" key="4">
    <source>
        <dbReference type="ARBA" id="ARBA00022963"/>
    </source>
</evidence>
<dbReference type="STRING" id="363999.A0A439CX99"/>
<dbReference type="GO" id="GO:0016491">
    <property type="term" value="F:oxidoreductase activity"/>
    <property type="evidence" value="ECO:0007669"/>
    <property type="project" value="UniProtKB-KW"/>
</dbReference>
<dbReference type="SUPFAM" id="SSF53474">
    <property type="entry name" value="alpha/beta-Hydrolases"/>
    <property type="match status" value="1"/>
</dbReference>
<keyword evidence="6" id="KW-0443">Lipid metabolism</keyword>
<name>A0A439CX99_9PEZI</name>
<evidence type="ECO:0000256" key="1">
    <source>
        <dbReference type="ARBA" id="ARBA00005466"/>
    </source>
</evidence>
<evidence type="ECO:0000256" key="2">
    <source>
        <dbReference type="ARBA" id="ARBA00013201"/>
    </source>
</evidence>
<evidence type="ECO:0000259" key="7">
    <source>
        <dbReference type="Pfam" id="PF12697"/>
    </source>
</evidence>
<dbReference type="GO" id="GO:0016042">
    <property type="term" value="P:lipid catabolic process"/>
    <property type="evidence" value="ECO:0007669"/>
    <property type="project" value="UniProtKB-KW"/>
</dbReference>
<evidence type="ECO:0000313" key="9">
    <source>
        <dbReference type="Proteomes" id="UP000286045"/>
    </source>
</evidence>
<dbReference type="InterPro" id="IPR029058">
    <property type="entry name" value="AB_hydrolase_fold"/>
</dbReference>
<dbReference type="EC" id="3.1.1.47" evidence="2"/>
<dbReference type="InterPro" id="IPR006093">
    <property type="entry name" value="Oxy_OxRdtase_FAD_BS"/>
</dbReference>
<sequence length="322" mass="34882">MATEHVLVGAAAKIPVNSSSPIISFTPVIVPSPGRPAELRLRVTAPASGDALPIILLSHGHGPSNWLSSLQGYAPLAEFYAKHGFVVIQPTHLSSRTLGLQGSQGNEMYWRSRPEDMIQILDQLDRVETTVPGLKGRLDRSKVAGIGHSFGGFTMSLLLGATNTDPRDGTVFRPFEPRIKAGVLFGPTGNGGADMSENGRKILPFYGLDFGTMNTPTLTIGGEDDVGPHLTIRGADWHWDSYTHGPGSKDLLRVKGGHHGFGGISGWDAKETEDESPEMLSMVQRMLLAYLRTQLYEGDKSWQQASEVLTELKQLGSIERKS</sequence>
<dbReference type="GO" id="GO:0003847">
    <property type="term" value="F:1-alkyl-2-acetylglycerophosphocholine esterase activity"/>
    <property type="evidence" value="ECO:0007669"/>
    <property type="project" value="UniProtKB-EC"/>
</dbReference>
<dbReference type="AlphaFoldDB" id="A0A439CX99"/>
<dbReference type="InterPro" id="IPR000073">
    <property type="entry name" value="AB_hydrolase_1"/>
</dbReference>
<protein>
    <recommendedName>
        <fullName evidence="2">1-alkyl-2-acetylglycerophosphocholine esterase</fullName>
        <ecNumber evidence="2">3.1.1.47</ecNumber>
    </recommendedName>
</protein>
<keyword evidence="5" id="KW-0560">Oxidoreductase</keyword>
<organism evidence="8 9">
    <name type="scientific">Xylaria grammica</name>
    <dbReference type="NCBI Taxonomy" id="363999"/>
    <lineage>
        <taxon>Eukaryota</taxon>
        <taxon>Fungi</taxon>
        <taxon>Dikarya</taxon>
        <taxon>Ascomycota</taxon>
        <taxon>Pezizomycotina</taxon>
        <taxon>Sordariomycetes</taxon>
        <taxon>Xylariomycetidae</taxon>
        <taxon>Xylariales</taxon>
        <taxon>Xylariaceae</taxon>
        <taxon>Xylaria</taxon>
    </lineage>
</organism>
<proteinExistence type="inferred from homology"/>
<feature type="domain" description="AB hydrolase-1" evidence="7">
    <location>
        <begin position="55"/>
        <end position="204"/>
    </location>
</feature>
<gene>
    <name evidence="8" type="ORF">EKO27_g8262</name>
</gene>
<dbReference type="PANTHER" id="PTHR10272">
    <property type="entry name" value="PLATELET-ACTIVATING FACTOR ACETYLHYDROLASE"/>
    <property type="match status" value="1"/>
</dbReference>
<comment type="similarity">
    <text evidence="1">Belongs to the oxygen-dependent FAD-linked oxidoreductase family.</text>
</comment>
<dbReference type="PROSITE" id="PS00862">
    <property type="entry name" value="OX2_COVAL_FAD"/>
    <property type="match status" value="1"/>
</dbReference>
<evidence type="ECO:0000256" key="5">
    <source>
        <dbReference type="ARBA" id="ARBA00023002"/>
    </source>
</evidence>
<evidence type="ECO:0000256" key="6">
    <source>
        <dbReference type="ARBA" id="ARBA00023098"/>
    </source>
</evidence>
<dbReference type="PANTHER" id="PTHR10272:SF0">
    <property type="entry name" value="PLATELET-ACTIVATING FACTOR ACETYLHYDROLASE"/>
    <property type="match status" value="1"/>
</dbReference>
<accession>A0A439CX99</accession>
<dbReference type="EMBL" id="RYZI01000303">
    <property type="protein sequence ID" value="RWA06839.1"/>
    <property type="molecule type" value="Genomic_DNA"/>
</dbReference>
<dbReference type="Proteomes" id="UP000286045">
    <property type="component" value="Unassembled WGS sequence"/>
</dbReference>
<comment type="caution">
    <text evidence="8">The sequence shown here is derived from an EMBL/GenBank/DDBJ whole genome shotgun (WGS) entry which is preliminary data.</text>
</comment>
<keyword evidence="4" id="KW-0442">Lipid degradation</keyword>
<reference evidence="8 9" key="1">
    <citation type="submission" date="2018-12" db="EMBL/GenBank/DDBJ databases">
        <title>Draft genome sequence of Xylaria grammica IHI A82.</title>
        <authorList>
            <person name="Buettner E."/>
            <person name="Kellner H."/>
        </authorList>
    </citation>
    <scope>NUCLEOTIDE SEQUENCE [LARGE SCALE GENOMIC DNA]</scope>
    <source>
        <strain evidence="8 9">IHI A82</strain>
    </source>
</reference>